<dbReference type="InterPro" id="IPR007112">
    <property type="entry name" value="Expansin/allergen_DPBB_dom"/>
</dbReference>
<comment type="similarity">
    <text evidence="1">Belongs to the expansin family.</text>
</comment>
<feature type="domain" description="Expansin-like CBD" evidence="3">
    <location>
        <begin position="450"/>
        <end position="529"/>
    </location>
</feature>
<gene>
    <name evidence="4" type="ORF">TSUD_393910</name>
</gene>
<dbReference type="PROSITE" id="PS50842">
    <property type="entry name" value="EXPANSIN_EG45"/>
    <property type="match status" value="1"/>
</dbReference>
<dbReference type="GO" id="GO:0009653">
    <property type="term" value="P:anatomical structure morphogenesis"/>
    <property type="evidence" value="ECO:0007669"/>
    <property type="project" value="UniProtKB-ARBA"/>
</dbReference>
<dbReference type="AlphaFoldDB" id="A0A2Z6NWU8"/>
<reference evidence="5" key="1">
    <citation type="journal article" date="2017" name="Front. Plant Sci.">
        <title>Climate Clever Clovers: New Paradigm to Reduce the Environmental Footprint of Ruminants by Breeding Low Methanogenic Forages Utilizing Haplotype Variation.</title>
        <authorList>
            <person name="Kaur P."/>
            <person name="Appels R."/>
            <person name="Bayer P.E."/>
            <person name="Keeble-Gagnere G."/>
            <person name="Wang J."/>
            <person name="Hirakawa H."/>
            <person name="Shirasawa K."/>
            <person name="Vercoe P."/>
            <person name="Stefanova K."/>
            <person name="Durmic Z."/>
            <person name="Nichols P."/>
            <person name="Revell C."/>
            <person name="Isobe S.N."/>
            <person name="Edwards D."/>
            <person name="Erskine W."/>
        </authorList>
    </citation>
    <scope>NUCLEOTIDE SEQUENCE [LARGE SCALE GENOMIC DNA]</scope>
    <source>
        <strain evidence="5">cv. Daliak</strain>
    </source>
</reference>
<evidence type="ECO:0008006" key="6">
    <source>
        <dbReference type="Google" id="ProtNLM"/>
    </source>
</evidence>
<protein>
    <recommendedName>
        <fullName evidence="6">Expansin</fullName>
    </recommendedName>
</protein>
<evidence type="ECO:0000256" key="1">
    <source>
        <dbReference type="RuleBase" id="RU003460"/>
    </source>
</evidence>
<dbReference type="Pfam" id="PF08238">
    <property type="entry name" value="Sel1"/>
    <property type="match status" value="2"/>
</dbReference>
<dbReference type="SUPFAM" id="SSF49590">
    <property type="entry name" value="PHL pollen allergen"/>
    <property type="match status" value="1"/>
</dbReference>
<dbReference type="PANTHER" id="PTHR45500">
    <property type="entry name" value="OS02G0202600 PROTEIN"/>
    <property type="match status" value="1"/>
</dbReference>
<dbReference type="SUPFAM" id="SSF50685">
    <property type="entry name" value="Barwin-like endoglucanases"/>
    <property type="match status" value="1"/>
</dbReference>
<dbReference type="SMART" id="SM00671">
    <property type="entry name" value="SEL1"/>
    <property type="match status" value="3"/>
</dbReference>
<organism evidence="4 5">
    <name type="scientific">Trifolium subterraneum</name>
    <name type="common">Subterranean clover</name>
    <dbReference type="NCBI Taxonomy" id="3900"/>
    <lineage>
        <taxon>Eukaryota</taxon>
        <taxon>Viridiplantae</taxon>
        <taxon>Streptophyta</taxon>
        <taxon>Embryophyta</taxon>
        <taxon>Tracheophyta</taxon>
        <taxon>Spermatophyta</taxon>
        <taxon>Magnoliopsida</taxon>
        <taxon>eudicotyledons</taxon>
        <taxon>Gunneridae</taxon>
        <taxon>Pentapetalae</taxon>
        <taxon>rosids</taxon>
        <taxon>fabids</taxon>
        <taxon>Fabales</taxon>
        <taxon>Fabaceae</taxon>
        <taxon>Papilionoideae</taxon>
        <taxon>50 kb inversion clade</taxon>
        <taxon>NPAAA clade</taxon>
        <taxon>Hologalegina</taxon>
        <taxon>IRL clade</taxon>
        <taxon>Trifolieae</taxon>
        <taxon>Trifolium</taxon>
    </lineage>
</organism>
<evidence type="ECO:0000259" key="3">
    <source>
        <dbReference type="PROSITE" id="PS50843"/>
    </source>
</evidence>
<dbReference type="InterPro" id="IPR036908">
    <property type="entry name" value="RlpA-like_sf"/>
</dbReference>
<dbReference type="PANTHER" id="PTHR45500:SF1">
    <property type="entry name" value="OS02G0202600 PROTEIN"/>
    <property type="match status" value="1"/>
</dbReference>
<evidence type="ECO:0000313" key="5">
    <source>
        <dbReference type="Proteomes" id="UP000242715"/>
    </source>
</evidence>
<evidence type="ECO:0000259" key="2">
    <source>
        <dbReference type="PROSITE" id="PS50842"/>
    </source>
</evidence>
<dbReference type="EMBL" id="DF973558">
    <property type="protein sequence ID" value="GAU34517.1"/>
    <property type="molecule type" value="Genomic_DNA"/>
</dbReference>
<dbReference type="Proteomes" id="UP000242715">
    <property type="component" value="Unassembled WGS sequence"/>
</dbReference>
<dbReference type="Gene3D" id="1.25.40.10">
    <property type="entry name" value="Tetratricopeptide repeat domain"/>
    <property type="match status" value="1"/>
</dbReference>
<proteinExistence type="inferred from homology"/>
<dbReference type="OrthoDB" id="2384430at2759"/>
<dbReference type="Pfam" id="PF01357">
    <property type="entry name" value="Expansin_C"/>
    <property type="match status" value="1"/>
</dbReference>
<dbReference type="GO" id="GO:0005576">
    <property type="term" value="C:extracellular region"/>
    <property type="evidence" value="ECO:0007669"/>
    <property type="project" value="InterPro"/>
</dbReference>
<dbReference type="InterPro" id="IPR007118">
    <property type="entry name" value="Expan_Lol_pI"/>
</dbReference>
<dbReference type="PRINTS" id="PR01225">
    <property type="entry name" value="EXPANSNFAMLY"/>
</dbReference>
<keyword evidence="5" id="KW-1185">Reference proteome</keyword>
<dbReference type="InterPro" id="IPR011990">
    <property type="entry name" value="TPR-like_helical_dom_sf"/>
</dbReference>
<dbReference type="Gene3D" id="2.60.40.760">
    <property type="entry name" value="Expansin, cellulose-binding-like domain"/>
    <property type="match status" value="1"/>
</dbReference>
<dbReference type="InterPro" id="IPR007117">
    <property type="entry name" value="Expansin_CBD"/>
</dbReference>
<dbReference type="SUPFAM" id="SSF81901">
    <property type="entry name" value="HCP-like"/>
    <property type="match status" value="1"/>
</dbReference>
<feature type="domain" description="Expansin-like EG45" evidence="2">
    <location>
        <begin position="357"/>
        <end position="440"/>
    </location>
</feature>
<dbReference type="SMART" id="SM00837">
    <property type="entry name" value="DPBB_1"/>
    <property type="match status" value="1"/>
</dbReference>
<name>A0A2Z6NWU8_TRISU</name>
<dbReference type="Gene3D" id="2.40.40.10">
    <property type="entry name" value="RlpA-like domain"/>
    <property type="match status" value="1"/>
</dbReference>
<dbReference type="InterPro" id="IPR006597">
    <property type="entry name" value="Sel1-like"/>
</dbReference>
<dbReference type="PROSITE" id="PS50843">
    <property type="entry name" value="EXPANSIN_CBD"/>
    <property type="match status" value="1"/>
</dbReference>
<evidence type="ECO:0000313" key="4">
    <source>
        <dbReference type="EMBL" id="GAU34517.1"/>
    </source>
</evidence>
<sequence>MLPKALLAKFIPKPSTFSHFQFNQQRGLHSRNKKAMEFIAKGWNALKEVDRVIDYCELNDRRLIPLLNTAKESFELALEADNTNTHARYWLARLHMKYHVPGQNKAVAAALLVEAADMGDPDAQYALGCHLRVQNDDVQSDQQAFYYLEKAVDQLHPDALYLLGTVYLTGDCVKKDLASALWCFHRASEKGHAGAAIACGSLLLKVKSRSYPGWGKGHTIVNQGILTLIIVMYPACGTLRCISFTESPNSTIPLTSQLSVAILKNNYPQTFLVDYMMSCCASGVKIPESIIKFSLKRGLPAKKRGKNKESIAVDPIEMAKEKFKIAAKAGCDLGFKWLASLGTKCPFGLALAVNVSHKACGYGNLHKASYGKHSVGLSTILFNRGSTCGACYEIRCVDHILWCVLGSPSLSQAAFAEIAKRKADIIPVQYRRVKCERSGGLKFTMSRSSHFYQVLITNVGLDGEVFAVKVKGSRTGWIPMARNWGMNWHCNVNLQHQPLSFEVTSSNGKTLTSYNVAPRNWQFGQTFQGKQL</sequence>
<dbReference type="InterPro" id="IPR036749">
    <property type="entry name" value="Expansin_CBD_sf"/>
</dbReference>
<accession>A0A2Z6NWU8</accession>